<keyword evidence="3 7" id="KW-0521">NADP</keyword>
<sequence>MLRTDICIVGGGAIGSIMALYAYRGGLDNIVVLYRSRSSVENVNSAGGLTVTYRGRDFFIPIHAMISHEAYVKCDYLINSVKAIDVPDTIGVMSRLTEPGTPILMVQNGFGSLELVESYLKDREVSCGVVFIGATRISACRVIHNGGETVFAGVRHTYPRGLFDLAFYMLRGGCDFRIVSDIDLYRWIKLALNAVVNPITAIVRGKNRVVLSKWGLELARIIIDEVVQAASKHGYTLDPDKLFKMVVRNVEAVAENYSSMYQDVINGRRTEIDFINGYVARELGFRGVNHILTLLVKLIEETYVDRFG</sequence>
<evidence type="ECO:0000259" key="9">
    <source>
        <dbReference type="Pfam" id="PF08546"/>
    </source>
</evidence>
<feature type="domain" description="Ketopantoate reductase N-terminal" evidence="8">
    <location>
        <begin position="6"/>
        <end position="153"/>
    </location>
</feature>
<accession>A0A7C4DAS8</accession>
<reference evidence="10" key="1">
    <citation type="journal article" date="2020" name="mSystems">
        <title>Genome- and Community-Level Interaction Insights into Carbon Utilization and Element Cycling Functions of Hydrothermarchaeota in Hydrothermal Sediment.</title>
        <authorList>
            <person name="Zhou Z."/>
            <person name="Liu Y."/>
            <person name="Xu W."/>
            <person name="Pan J."/>
            <person name="Luo Z.H."/>
            <person name="Li M."/>
        </authorList>
    </citation>
    <scope>NUCLEOTIDE SEQUENCE [LARGE SCALE GENOMIC DNA]</scope>
    <source>
        <strain evidence="11">SpSt-638</strain>
        <strain evidence="10">SpSt-642</strain>
    </source>
</reference>
<dbReference type="SUPFAM" id="SSF51735">
    <property type="entry name" value="NAD(P)-binding Rossmann-fold domains"/>
    <property type="match status" value="1"/>
</dbReference>
<dbReference type="InterPro" id="IPR013332">
    <property type="entry name" value="KPR_N"/>
</dbReference>
<comment type="catalytic activity">
    <reaction evidence="5">
        <text>(R)-pantoate + NADP(+) = 2-dehydropantoate + NADPH + H(+)</text>
        <dbReference type="Rhea" id="RHEA:16233"/>
        <dbReference type="ChEBI" id="CHEBI:11561"/>
        <dbReference type="ChEBI" id="CHEBI:15378"/>
        <dbReference type="ChEBI" id="CHEBI:15980"/>
        <dbReference type="ChEBI" id="CHEBI:57783"/>
        <dbReference type="ChEBI" id="CHEBI:58349"/>
        <dbReference type="EC" id="1.1.1.169"/>
    </reaction>
    <physiologicalReaction direction="right-to-left" evidence="5">
        <dbReference type="Rhea" id="RHEA:16235"/>
    </physiologicalReaction>
</comment>
<dbReference type="AlphaFoldDB" id="A0A7C4DAS8"/>
<dbReference type="Gene3D" id="3.40.50.720">
    <property type="entry name" value="NAD(P)-binding Rossmann-like Domain"/>
    <property type="match status" value="1"/>
</dbReference>
<dbReference type="InterPro" id="IPR051402">
    <property type="entry name" value="KPR-Related"/>
</dbReference>
<keyword evidence="7" id="KW-0173">Coenzyme A biosynthesis</keyword>
<feature type="domain" description="Ketopantoate reductase C-terminal" evidence="9">
    <location>
        <begin position="181"/>
        <end position="281"/>
    </location>
</feature>
<dbReference type="UniPathway" id="UPA00241"/>
<evidence type="ECO:0000256" key="4">
    <source>
        <dbReference type="ARBA" id="ARBA00023002"/>
    </source>
</evidence>
<keyword evidence="4 7" id="KW-0560">Oxidoreductase</keyword>
<evidence type="ECO:0000313" key="11">
    <source>
        <dbReference type="EMBL" id="HGQ59326.1"/>
    </source>
</evidence>
<name>A0A7C4DAS8_STAMA</name>
<dbReference type="PANTHER" id="PTHR21708">
    <property type="entry name" value="PROBABLE 2-DEHYDROPANTOATE 2-REDUCTASE"/>
    <property type="match status" value="1"/>
</dbReference>
<dbReference type="GO" id="GO:0005737">
    <property type="term" value="C:cytoplasm"/>
    <property type="evidence" value="ECO:0007669"/>
    <property type="project" value="TreeGrafter"/>
</dbReference>
<evidence type="ECO:0000313" key="10">
    <source>
        <dbReference type="EMBL" id="HGM59198.1"/>
    </source>
</evidence>
<dbReference type="EMBL" id="DTBJ01000056">
    <property type="protein sequence ID" value="HGM59198.1"/>
    <property type="molecule type" value="Genomic_DNA"/>
</dbReference>
<comment type="caution">
    <text evidence="10">The sequence shown here is derived from an EMBL/GenBank/DDBJ whole genome shotgun (WGS) entry which is preliminary data.</text>
</comment>
<gene>
    <name evidence="11" type="ORF">ENU09_01175</name>
    <name evidence="10" type="ORF">ENU14_06425</name>
</gene>
<dbReference type="EC" id="1.1.1.169" evidence="7"/>
<dbReference type="Pfam" id="PF08546">
    <property type="entry name" value="ApbA_C"/>
    <property type="match status" value="1"/>
</dbReference>
<protein>
    <recommendedName>
        <fullName evidence="7">2-dehydropantoate 2-reductase</fullName>
        <ecNumber evidence="7">1.1.1.169</ecNumber>
    </recommendedName>
    <alternativeName>
        <fullName evidence="7">Ketopantoate reductase</fullName>
    </alternativeName>
</protein>
<comment type="similarity">
    <text evidence="2 7">Belongs to the ketopantoate reductase family.</text>
</comment>
<dbReference type="InterPro" id="IPR008927">
    <property type="entry name" value="6-PGluconate_DH-like_C_sf"/>
</dbReference>
<proteinExistence type="inferred from homology"/>
<comment type="function">
    <text evidence="7">Catalyzes the NADPH-dependent reduction of ketopantoate into pantoic acid.</text>
</comment>
<dbReference type="GO" id="GO:0008677">
    <property type="term" value="F:2-dehydropantoate 2-reductase activity"/>
    <property type="evidence" value="ECO:0007669"/>
    <property type="project" value="UniProtKB-EC"/>
</dbReference>
<comment type="catalytic activity">
    <reaction evidence="6">
        <text>(R)-pantoate + NAD(+) = 2-dehydropantoate + NADH + H(+)</text>
        <dbReference type="Rhea" id="RHEA:61292"/>
        <dbReference type="ChEBI" id="CHEBI:11561"/>
        <dbReference type="ChEBI" id="CHEBI:15378"/>
        <dbReference type="ChEBI" id="CHEBI:15980"/>
        <dbReference type="ChEBI" id="CHEBI:57540"/>
        <dbReference type="ChEBI" id="CHEBI:57945"/>
    </reaction>
    <physiologicalReaction direction="right-to-left" evidence="6">
        <dbReference type="Rhea" id="RHEA:61294"/>
    </physiologicalReaction>
</comment>
<evidence type="ECO:0000256" key="2">
    <source>
        <dbReference type="ARBA" id="ARBA00007870"/>
    </source>
</evidence>
<dbReference type="InterPro" id="IPR036291">
    <property type="entry name" value="NAD(P)-bd_dom_sf"/>
</dbReference>
<evidence type="ECO:0000256" key="3">
    <source>
        <dbReference type="ARBA" id="ARBA00022857"/>
    </source>
</evidence>
<dbReference type="SUPFAM" id="SSF48179">
    <property type="entry name" value="6-phosphogluconate dehydrogenase C-terminal domain-like"/>
    <property type="match status" value="1"/>
</dbReference>
<evidence type="ECO:0000256" key="1">
    <source>
        <dbReference type="ARBA" id="ARBA00004724"/>
    </source>
</evidence>
<dbReference type="Pfam" id="PF02558">
    <property type="entry name" value="ApbA"/>
    <property type="match status" value="1"/>
</dbReference>
<evidence type="ECO:0000256" key="7">
    <source>
        <dbReference type="RuleBase" id="RU362068"/>
    </source>
</evidence>
<evidence type="ECO:0000256" key="6">
    <source>
        <dbReference type="ARBA" id="ARBA00048196"/>
    </source>
</evidence>
<organism evidence="10">
    <name type="scientific">Staphylothermus marinus</name>
    <dbReference type="NCBI Taxonomy" id="2280"/>
    <lineage>
        <taxon>Archaea</taxon>
        <taxon>Thermoproteota</taxon>
        <taxon>Thermoprotei</taxon>
        <taxon>Desulfurococcales</taxon>
        <taxon>Desulfurococcaceae</taxon>
        <taxon>Staphylothermus</taxon>
    </lineage>
</organism>
<dbReference type="GO" id="GO:0015937">
    <property type="term" value="P:coenzyme A biosynthetic process"/>
    <property type="evidence" value="ECO:0007669"/>
    <property type="project" value="UniProtKB-UniPathway"/>
</dbReference>
<dbReference type="InterPro" id="IPR013328">
    <property type="entry name" value="6PGD_dom2"/>
</dbReference>
<dbReference type="NCBIfam" id="TIGR00745">
    <property type="entry name" value="apbA_panE"/>
    <property type="match status" value="1"/>
</dbReference>
<dbReference type="InterPro" id="IPR013752">
    <property type="entry name" value="KPA_reductase"/>
</dbReference>
<dbReference type="EMBL" id="DTBE01000035">
    <property type="protein sequence ID" value="HGQ59326.1"/>
    <property type="molecule type" value="Genomic_DNA"/>
</dbReference>
<dbReference type="Gene3D" id="1.10.1040.10">
    <property type="entry name" value="N-(1-d-carboxylethyl)-l-norvaline Dehydrogenase, domain 2"/>
    <property type="match status" value="1"/>
</dbReference>
<evidence type="ECO:0000259" key="8">
    <source>
        <dbReference type="Pfam" id="PF02558"/>
    </source>
</evidence>
<evidence type="ECO:0000256" key="5">
    <source>
        <dbReference type="ARBA" id="ARBA00047506"/>
    </source>
</evidence>
<dbReference type="InterPro" id="IPR003710">
    <property type="entry name" value="ApbA"/>
</dbReference>
<comment type="pathway">
    <text evidence="1 7">Cofactor biosynthesis; coenzyme A biosynthesis.</text>
</comment>
<dbReference type="PANTHER" id="PTHR21708:SF26">
    <property type="entry name" value="2-DEHYDROPANTOATE 2-REDUCTASE"/>
    <property type="match status" value="1"/>
</dbReference>
<dbReference type="GO" id="GO:0015940">
    <property type="term" value="P:pantothenate biosynthetic process"/>
    <property type="evidence" value="ECO:0007669"/>
    <property type="project" value="InterPro"/>
</dbReference>